<dbReference type="AlphaFoldDB" id="B8EKX8"/>
<name>B8EKX8_METSB</name>
<dbReference type="eggNOG" id="COG3311">
    <property type="taxonomic scope" value="Bacteria"/>
</dbReference>
<proteinExistence type="predicted"/>
<dbReference type="EMBL" id="CP001280">
    <property type="protein sequence ID" value="ACK52006.1"/>
    <property type="molecule type" value="Genomic_DNA"/>
</dbReference>
<accession>B8EKX8</accession>
<dbReference type="RefSeq" id="WP_012592075.1">
    <property type="nucleotide sequence ID" value="NC_011666.1"/>
</dbReference>
<gene>
    <name evidence="1" type="ordered locus">Msil_3097</name>
</gene>
<dbReference type="STRING" id="395965.Msil_3097"/>
<dbReference type="KEGG" id="msl:Msil_3097"/>
<protein>
    <recommendedName>
        <fullName evidence="3">Helix-turn-helix domain-containing protein</fullName>
    </recommendedName>
</protein>
<reference evidence="1 2" key="1">
    <citation type="journal article" date="2010" name="J. Bacteriol.">
        <title>Complete genome sequence of the aerobic facultative methanotroph Methylocella silvestris BL2.</title>
        <authorList>
            <person name="Chen Y."/>
            <person name="Crombie A."/>
            <person name="Rahman M.T."/>
            <person name="Dedysh S.N."/>
            <person name="Liesack W."/>
            <person name="Stott M.B."/>
            <person name="Alam M."/>
            <person name="Theisen A.R."/>
            <person name="Murrell J.C."/>
            <person name="Dunfield P.F."/>
        </authorList>
    </citation>
    <scope>NUCLEOTIDE SEQUENCE [LARGE SCALE GENOMIC DNA]</scope>
    <source>
        <strain evidence="2">DSM 15510 / CIP 108128 / LMG 27833 / NCIMB 13906 / BL2</strain>
    </source>
</reference>
<keyword evidence="2" id="KW-1185">Reference proteome</keyword>
<sequence length="68" mass="7751">MEQQDVYDIEQFCDRHRISKSTYFNLQKAGVGPRVMHVGKRVLITKEAAADWRRAREQATATEAEAAA</sequence>
<organism evidence="1 2">
    <name type="scientific">Methylocella silvestris (strain DSM 15510 / CIP 108128 / LMG 27833 / NCIMB 13906 / BL2)</name>
    <dbReference type="NCBI Taxonomy" id="395965"/>
    <lineage>
        <taxon>Bacteria</taxon>
        <taxon>Pseudomonadati</taxon>
        <taxon>Pseudomonadota</taxon>
        <taxon>Alphaproteobacteria</taxon>
        <taxon>Hyphomicrobiales</taxon>
        <taxon>Beijerinckiaceae</taxon>
        <taxon>Methylocella</taxon>
    </lineage>
</organism>
<evidence type="ECO:0000313" key="1">
    <source>
        <dbReference type="EMBL" id="ACK52006.1"/>
    </source>
</evidence>
<evidence type="ECO:0008006" key="3">
    <source>
        <dbReference type="Google" id="ProtNLM"/>
    </source>
</evidence>
<evidence type="ECO:0000313" key="2">
    <source>
        <dbReference type="Proteomes" id="UP000002257"/>
    </source>
</evidence>
<dbReference type="Proteomes" id="UP000002257">
    <property type="component" value="Chromosome"/>
</dbReference>
<dbReference type="HOGENOM" id="CLU_204570_0_0_5"/>